<proteinExistence type="predicted"/>
<evidence type="ECO:0000256" key="1">
    <source>
        <dbReference type="SAM" id="MobiDB-lite"/>
    </source>
</evidence>
<gene>
    <name evidence="3" type="ORF">EKO22_07995</name>
</gene>
<dbReference type="AlphaFoldDB" id="A0AAT9JXI7"/>
<dbReference type="RefSeq" id="WP_228383210.1">
    <property type="nucleotide sequence ID" value="NZ_CP034671.2"/>
</dbReference>
<feature type="region of interest" description="Disordered" evidence="1">
    <location>
        <begin position="1"/>
        <end position="20"/>
    </location>
</feature>
<dbReference type="Pfam" id="PF22560">
    <property type="entry name" value="GMT-wHTH"/>
    <property type="match status" value="1"/>
</dbReference>
<evidence type="ECO:0000313" key="3">
    <source>
        <dbReference type="EMBL" id="QFZ92306.2"/>
    </source>
</evidence>
<name>A0AAT9JXI7_SYNEL</name>
<dbReference type="EMBL" id="CP034671">
    <property type="protein sequence ID" value="QFZ92306.2"/>
    <property type="molecule type" value="Genomic_DNA"/>
</dbReference>
<protein>
    <recommendedName>
        <fullName evidence="2">GMT-like wHTH domain-containing protein</fullName>
    </recommendedName>
</protein>
<organism evidence="3">
    <name type="scientific">Synechococcus elongatus PCC 11802</name>
    <dbReference type="NCBI Taxonomy" id="2283154"/>
    <lineage>
        <taxon>Bacteria</taxon>
        <taxon>Bacillati</taxon>
        <taxon>Cyanobacteriota</taxon>
        <taxon>Cyanophyceae</taxon>
        <taxon>Synechococcales</taxon>
        <taxon>Synechococcaceae</taxon>
        <taxon>Synechococcus</taxon>
    </lineage>
</organism>
<evidence type="ECO:0000259" key="2">
    <source>
        <dbReference type="Pfam" id="PF22560"/>
    </source>
</evidence>
<dbReference type="InterPro" id="IPR054339">
    <property type="entry name" value="GMT_wHTH"/>
</dbReference>
<sequence length="110" mass="12701">MAKESSDQTQGVPSFEYNPATQQQPFLFELSRPIEDLEDMLLHEFAGKTITMNEIYRQHHVGRNYIQSNYKSALLSLEIKGIIDVYNPTGKKRRKGTFADHLTVKFPVKK</sequence>
<accession>A0AAT9JXI7</accession>
<feature type="domain" description="GMT-like wHTH" evidence="2">
    <location>
        <begin position="16"/>
        <end position="90"/>
    </location>
</feature>
<reference evidence="3" key="1">
    <citation type="submission" date="2024-01" db="EMBL/GenBank/DDBJ databases">
        <title>Synechococcus elongatus PCC 11802, a close yet different native of Synechococcus elongatus PCC 11801.</title>
        <authorList>
            <person name="Jaiswal D."/>
            <person name="Sengupta A."/>
            <person name="Sengupta S."/>
            <person name="Pakrasi H.B."/>
            <person name="Wangikar P."/>
        </authorList>
    </citation>
    <scope>NUCLEOTIDE SEQUENCE</scope>
    <source>
        <strain evidence="3">PCC 11802</strain>
    </source>
</reference>